<dbReference type="Proteomes" id="UP000239504">
    <property type="component" value="Unassembled WGS sequence"/>
</dbReference>
<gene>
    <name evidence="3" type="ORF">CW354_04780</name>
</gene>
<dbReference type="Pfam" id="PF13229">
    <property type="entry name" value="Beta_helix"/>
    <property type="match status" value="1"/>
</dbReference>
<dbReference type="InterPro" id="IPR006626">
    <property type="entry name" value="PbH1"/>
</dbReference>
<evidence type="ECO:0000256" key="1">
    <source>
        <dbReference type="SAM" id="SignalP"/>
    </source>
</evidence>
<keyword evidence="4" id="KW-1185">Reference proteome</keyword>
<evidence type="ECO:0000313" key="3">
    <source>
        <dbReference type="EMBL" id="PQA89254.1"/>
    </source>
</evidence>
<protein>
    <recommendedName>
        <fullName evidence="2">Right handed beta helix domain-containing protein</fullName>
    </recommendedName>
</protein>
<reference evidence="3 4" key="1">
    <citation type="submission" date="2017-12" db="EMBL/GenBank/DDBJ databases">
        <authorList>
            <person name="Hurst M.R.H."/>
        </authorList>
    </citation>
    <scope>NUCLEOTIDE SEQUENCE [LARGE SCALE GENOMIC DNA]</scope>
    <source>
        <strain evidence="3 4">SY-3-19</strain>
    </source>
</reference>
<dbReference type="InterPro" id="IPR039448">
    <property type="entry name" value="Beta_helix"/>
</dbReference>
<comment type="caution">
    <text evidence="3">The sequence shown here is derived from an EMBL/GenBank/DDBJ whole genome shotgun (WGS) entry which is preliminary data.</text>
</comment>
<feature type="chain" id="PRO_5015480028" description="Right handed beta helix domain-containing protein" evidence="1">
    <location>
        <begin position="31"/>
        <end position="502"/>
    </location>
</feature>
<dbReference type="InterPro" id="IPR011050">
    <property type="entry name" value="Pectin_lyase_fold/virulence"/>
</dbReference>
<keyword evidence="1" id="KW-0732">Signal</keyword>
<evidence type="ECO:0000313" key="4">
    <source>
        <dbReference type="Proteomes" id="UP000239504"/>
    </source>
</evidence>
<dbReference type="Gene3D" id="2.160.20.10">
    <property type="entry name" value="Single-stranded right-handed beta-helix, Pectin lyase-like"/>
    <property type="match status" value="1"/>
</dbReference>
<proteinExistence type="predicted"/>
<dbReference type="InterPro" id="IPR012334">
    <property type="entry name" value="Pectin_lyas_fold"/>
</dbReference>
<evidence type="ECO:0000259" key="2">
    <source>
        <dbReference type="Pfam" id="PF13229"/>
    </source>
</evidence>
<dbReference type="SUPFAM" id="SSF51126">
    <property type="entry name" value="Pectin lyase-like"/>
    <property type="match status" value="1"/>
</dbReference>
<dbReference type="EMBL" id="PJCH01000003">
    <property type="protein sequence ID" value="PQA89254.1"/>
    <property type="molecule type" value="Genomic_DNA"/>
</dbReference>
<feature type="domain" description="Right handed beta helix" evidence="2">
    <location>
        <begin position="300"/>
        <end position="427"/>
    </location>
</feature>
<dbReference type="AlphaFoldDB" id="A0A2S7K9Q7"/>
<name>A0A2S7K9Q7_9PROT</name>
<organism evidence="3 4">
    <name type="scientific">Hyphococcus luteus</name>
    <dbReference type="NCBI Taxonomy" id="2058213"/>
    <lineage>
        <taxon>Bacteria</taxon>
        <taxon>Pseudomonadati</taxon>
        <taxon>Pseudomonadota</taxon>
        <taxon>Alphaproteobacteria</taxon>
        <taxon>Parvularculales</taxon>
        <taxon>Parvularculaceae</taxon>
        <taxon>Hyphococcus</taxon>
    </lineage>
</organism>
<sequence length="502" mass="52283">MESYPMKRPAYAIVASVCLMAALSPGVAIAQSSDIGAFSAKPADPPPPKPTYKTVYVKKNPAAGNEAQTIKGAYEKLKSGGAIYLTEMSSDVSNEEGGFVVTRPFHLALDSGLMGEIDKNSKDTGAKAKVNPAQDGSCITVDLSSVETEAGGRGDPGEITIRDIAFTARPDIAATCITLLNGKLMLDNVGVAANSEGHAFERGVLVRDGELSTLRSYSIEANGSGMEIRGGAINLPDGGAIIRSGASDPTRESVDEACRAGRFGDHAFGVIVGRQDDMRKPDPAITASGLLIRGFDAGICAIGSGLRISRSELDRNFIGAVLHEAAVLERVRIKSSGDVGVLASGNAKKHIADSVITGNPVGAVIDGETILSGNSIEESSAAGILNRSANTTITDNEIMNNRLGIDIKGGTPQDLSGNIVAFNLTAFAVAADGADIGDIRGNTVSCNAKIGSVEEFRSFRRLNMRKKNKAKFCTGARSAGHCDELRPRGPVHCGDSGFQGED</sequence>
<feature type="signal peptide" evidence="1">
    <location>
        <begin position="1"/>
        <end position="30"/>
    </location>
</feature>
<dbReference type="SMART" id="SM00710">
    <property type="entry name" value="PbH1"/>
    <property type="match status" value="2"/>
</dbReference>
<accession>A0A2S7K9Q7</accession>